<proteinExistence type="predicted"/>
<dbReference type="GO" id="GO:0016829">
    <property type="term" value="F:lyase activity"/>
    <property type="evidence" value="ECO:0007669"/>
    <property type="project" value="UniProtKB-KW"/>
</dbReference>
<organism evidence="1 2">
    <name type="scientific">Adonisia turfae CCMR0081</name>
    <dbReference type="NCBI Taxonomy" id="2292702"/>
    <lineage>
        <taxon>Bacteria</taxon>
        <taxon>Bacillati</taxon>
        <taxon>Cyanobacteriota</taxon>
        <taxon>Adonisia</taxon>
        <taxon>Adonisia turfae</taxon>
    </lineage>
</organism>
<gene>
    <name evidence="1" type="primary">phnH</name>
    <name evidence="1" type="ORF">DXZ20_10515</name>
</gene>
<accession>A0A6M0RIT1</accession>
<dbReference type="InterPro" id="IPR008772">
    <property type="entry name" value="Phosphonate_metab_PhnH"/>
</dbReference>
<dbReference type="AlphaFoldDB" id="A0A6M0RIT1"/>
<dbReference type="SUPFAM" id="SSF159709">
    <property type="entry name" value="PhnH-like"/>
    <property type="match status" value="1"/>
</dbReference>
<protein>
    <submittedName>
        <fullName evidence="1">Phosphonate C-P lyase system protein PhnH</fullName>
    </submittedName>
</protein>
<reference evidence="1 2" key="1">
    <citation type="journal article" date="2020" name="Microb. Ecol.">
        <title>Ecogenomics of the Marine Benthic Filamentous Cyanobacterium Adonisia.</title>
        <authorList>
            <person name="Walter J.M."/>
            <person name="Coutinho F.H."/>
            <person name="Leomil L."/>
            <person name="Hargreaves P.I."/>
            <person name="Campeao M.E."/>
            <person name="Vieira V.V."/>
            <person name="Silva B.S."/>
            <person name="Fistarol G.O."/>
            <person name="Salomon P.S."/>
            <person name="Sawabe T."/>
            <person name="Mino S."/>
            <person name="Hosokawa M."/>
            <person name="Miyashita H."/>
            <person name="Maruyama F."/>
            <person name="van Verk M.C."/>
            <person name="Dutilh B.E."/>
            <person name="Thompson C.C."/>
            <person name="Thompson F.L."/>
        </authorList>
    </citation>
    <scope>NUCLEOTIDE SEQUENCE [LARGE SCALE GENOMIC DNA]</scope>
    <source>
        <strain evidence="1 2">CCMR0081</strain>
    </source>
</reference>
<keyword evidence="2" id="KW-1185">Reference proteome</keyword>
<keyword evidence="1" id="KW-0456">Lyase</keyword>
<comment type="caution">
    <text evidence="1">The sequence shown here is derived from an EMBL/GenBank/DDBJ whole genome shotgun (WGS) entry which is preliminary data.</text>
</comment>
<name>A0A6M0RIT1_9CYAN</name>
<dbReference type="EMBL" id="QXHD01000004">
    <property type="protein sequence ID" value="NEZ56097.1"/>
    <property type="molecule type" value="Genomic_DNA"/>
</dbReference>
<dbReference type="Pfam" id="PF05845">
    <property type="entry name" value="PhnH"/>
    <property type="match status" value="1"/>
</dbReference>
<dbReference type="Gene3D" id="3.40.50.11310">
    <property type="entry name" value="Bacterial phosphonate metabolism protein PhnH"/>
    <property type="match status" value="1"/>
</dbReference>
<dbReference type="PIRSF" id="PIRSF020680">
    <property type="entry name" value="PhnH"/>
    <property type="match status" value="1"/>
</dbReference>
<evidence type="ECO:0000313" key="2">
    <source>
        <dbReference type="Proteomes" id="UP000481033"/>
    </source>
</evidence>
<sequence>MITQLTGFTDTVYDAQKTFRALLDALARPGILQTTVSLTTPNGLELSCAAACLTLFDLETVVWLQSGFTEDVRQWLVFHTGCRFTDNPQAADFALIKEIATAPKLAEFSWGNAEYPEASTSLLIQLPELTGGLPMKLKGPGILDEIAVSLPLNSDFWQQWQMMTADYPLGLDCWCFVDDRVLGLPRTAQPIIESQGGV</sequence>
<dbReference type="NCBIfam" id="TIGR03292">
    <property type="entry name" value="PhnH_redo"/>
    <property type="match status" value="1"/>
</dbReference>
<dbReference type="Proteomes" id="UP000481033">
    <property type="component" value="Unassembled WGS sequence"/>
</dbReference>
<evidence type="ECO:0000313" key="1">
    <source>
        <dbReference type="EMBL" id="NEZ56097.1"/>
    </source>
</evidence>
<dbReference type="InterPro" id="IPR038058">
    <property type="entry name" value="PhnH-like_sp"/>
</dbReference>
<dbReference type="GO" id="GO:0019634">
    <property type="term" value="P:organic phosphonate metabolic process"/>
    <property type="evidence" value="ECO:0007669"/>
    <property type="project" value="InterPro"/>
</dbReference>